<evidence type="ECO:0000256" key="1">
    <source>
        <dbReference type="SAM" id="Phobius"/>
    </source>
</evidence>
<dbReference type="EMBL" id="VHSG01000018">
    <property type="protein sequence ID" value="TQV73556.1"/>
    <property type="molecule type" value="Genomic_DNA"/>
</dbReference>
<dbReference type="Proteomes" id="UP000319732">
    <property type="component" value="Unassembled WGS sequence"/>
</dbReference>
<dbReference type="OrthoDB" id="5741168at2"/>
<reference evidence="2 3" key="1">
    <citation type="submission" date="2019-06" db="EMBL/GenBank/DDBJ databases">
        <title>Whole genome sequence for Cellvibrionaceae sp. R142.</title>
        <authorList>
            <person name="Wang G."/>
        </authorList>
    </citation>
    <scope>NUCLEOTIDE SEQUENCE [LARGE SCALE GENOMIC DNA]</scope>
    <source>
        <strain evidence="2 3">R142</strain>
    </source>
</reference>
<accession>A0A545T8M0</accession>
<comment type="caution">
    <text evidence="2">The sequence shown here is derived from an EMBL/GenBank/DDBJ whole genome shotgun (WGS) entry which is preliminary data.</text>
</comment>
<evidence type="ECO:0000313" key="2">
    <source>
        <dbReference type="EMBL" id="TQV73556.1"/>
    </source>
</evidence>
<keyword evidence="1" id="KW-0472">Membrane</keyword>
<proteinExistence type="predicted"/>
<name>A0A545T8M0_9GAMM</name>
<dbReference type="RefSeq" id="WP_142905685.1">
    <property type="nucleotide sequence ID" value="NZ_ML660097.1"/>
</dbReference>
<feature type="transmembrane region" description="Helical" evidence="1">
    <location>
        <begin position="50"/>
        <end position="83"/>
    </location>
</feature>
<sequence>MLKALVVFYLRLWWQQMQSRPARNINPDPAHFHRRRFTTKYHRKRGIVKNLWISAGLVMLTYPALPFVVGLSLFMIFLSFLILDETS</sequence>
<evidence type="ECO:0000313" key="3">
    <source>
        <dbReference type="Proteomes" id="UP000319732"/>
    </source>
</evidence>
<keyword evidence="1" id="KW-0812">Transmembrane</keyword>
<keyword evidence="3" id="KW-1185">Reference proteome</keyword>
<protein>
    <submittedName>
        <fullName evidence="2">Uncharacterized protein</fullName>
    </submittedName>
</protein>
<dbReference type="AlphaFoldDB" id="A0A545T8M0"/>
<organism evidence="2 3">
    <name type="scientific">Exilibacterium tricleocarpae</name>
    <dbReference type="NCBI Taxonomy" id="2591008"/>
    <lineage>
        <taxon>Bacteria</taxon>
        <taxon>Pseudomonadati</taxon>
        <taxon>Pseudomonadota</taxon>
        <taxon>Gammaproteobacteria</taxon>
        <taxon>Cellvibrionales</taxon>
        <taxon>Cellvibrionaceae</taxon>
        <taxon>Exilibacterium</taxon>
    </lineage>
</organism>
<keyword evidence="1" id="KW-1133">Transmembrane helix</keyword>
<gene>
    <name evidence="2" type="ORF">FKG94_17840</name>
</gene>